<evidence type="ECO:0000313" key="3">
    <source>
        <dbReference type="EMBL" id="MBG0561770.1"/>
    </source>
</evidence>
<gene>
    <name evidence="3" type="ORF">I4J89_09875</name>
</gene>
<name>A0A931C1U1_9ACTN</name>
<keyword evidence="4" id="KW-1185">Reference proteome</keyword>
<dbReference type="Pfam" id="PF00932">
    <property type="entry name" value="LTD"/>
    <property type="match status" value="1"/>
</dbReference>
<evidence type="ECO:0000256" key="1">
    <source>
        <dbReference type="SAM" id="MobiDB-lite"/>
    </source>
</evidence>
<dbReference type="InterPro" id="IPR001322">
    <property type="entry name" value="Lamin_tail_dom"/>
</dbReference>
<evidence type="ECO:0000313" key="4">
    <source>
        <dbReference type="Proteomes" id="UP000598146"/>
    </source>
</evidence>
<dbReference type="Proteomes" id="UP000598146">
    <property type="component" value="Unassembled WGS sequence"/>
</dbReference>
<proteinExistence type="predicted"/>
<dbReference type="EMBL" id="JADQTO010000004">
    <property type="protein sequence ID" value="MBG0561770.1"/>
    <property type="molecule type" value="Genomic_DNA"/>
</dbReference>
<evidence type="ECO:0000259" key="2">
    <source>
        <dbReference type="PROSITE" id="PS51841"/>
    </source>
</evidence>
<protein>
    <submittedName>
        <fullName evidence="3">Lamin tail domain-containing protein</fullName>
    </submittedName>
</protein>
<dbReference type="InterPro" id="IPR036415">
    <property type="entry name" value="Lamin_tail_dom_sf"/>
</dbReference>
<feature type="domain" description="LTD" evidence="2">
    <location>
        <begin position="206"/>
        <end position="314"/>
    </location>
</feature>
<dbReference type="Gene3D" id="2.60.40.1260">
    <property type="entry name" value="Lamin Tail domain"/>
    <property type="match status" value="1"/>
</dbReference>
<feature type="compositionally biased region" description="Low complexity" evidence="1">
    <location>
        <begin position="149"/>
        <end position="177"/>
    </location>
</feature>
<organism evidence="3 4">
    <name type="scientific">Actinoplanes aureus</name>
    <dbReference type="NCBI Taxonomy" id="2792083"/>
    <lineage>
        <taxon>Bacteria</taxon>
        <taxon>Bacillati</taxon>
        <taxon>Actinomycetota</taxon>
        <taxon>Actinomycetes</taxon>
        <taxon>Micromonosporales</taxon>
        <taxon>Micromonosporaceae</taxon>
        <taxon>Actinoplanes</taxon>
    </lineage>
</organism>
<sequence>MVGTKDGFSNRRYAAVRVQAGLSAEPNGAGAVSFQVNVNPGQAGFPVIIQRYNGTAWVQAGTGATSGEGAAAGWGDVLTGLPAGAHTFRAYVGNFTDGGTADEKADFASATNLIIANYSNNVRVTVAGSPATDSTAPSGSNPVPNPTIADPDGGPVDNPNPSPSSSSPSPSPSTSKPPVTPTKPPATPTKPPAAPAGPAVGSVQFTRIQFNAPGKDTRKNKSINGEYYKLTNKTNKTINLKGWTVRDRAGNLYRFTSTYNLGAGKSVIVHTGKGTNKSTVRYWGKTKHVWNNGGDTATLRTPANKTIDTCRWTKPGKGWSAC</sequence>
<dbReference type="PROSITE" id="PS51841">
    <property type="entry name" value="LTD"/>
    <property type="match status" value="1"/>
</dbReference>
<feature type="compositionally biased region" description="Polar residues" evidence="1">
    <location>
        <begin position="131"/>
        <end position="142"/>
    </location>
</feature>
<feature type="region of interest" description="Disordered" evidence="1">
    <location>
        <begin position="129"/>
        <end position="199"/>
    </location>
</feature>
<comment type="caution">
    <text evidence="3">The sequence shown here is derived from an EMBL/GenBank/DDBJ whole genome shotgun (WGS) entry which is preliminary data.</text>
</comment>
<dbReference type="SUPFAM" id="SSF74853">
    <property type="entry name" value="Lamin A/C globular tail domain"/>
    <property type="match status" value="1"/>
</dbReference>
<dbReference type="AlphaFoldDB" id="A0A931C1U1"/>
<reference evidence="3" key="1">
    <citation type="submission" date="2020-11" db="EMBL/GenBank/DDBJ databases">
        <title>Isolation and identification of active actinomycetes.</title>
        <authorList>
            <person name="Sun X."/>
        </authorList>
    </citation>
    <scope>NUCLEOTIDE SEQUENCE</scope>
    <source>
        <strain evidence="3">NEAU-A11</strain>
    </source>
</reference>
<accession>A0A931C1U1</accession>
<feature type="compositionally biased region" description="Pro residues" evidence="1">
    <location>
        <begin position="178"/>
        <end position="195"/>
    </location>
</feature>